<dbReference type="EMBL" id="CAJNOQ010033821">
    <property type="protein sequence ID" value="CAF1591801.1"/>
    <property type="molecule type" value="Genomic_DNA"/>
</dbReference>
<dbReference type="SUPFAM" id="SSF48452">
    <property type="entry name" value="TPR-like"/>
    <property type="match status" value="1"/>
</dbReference>
<keyword evidence="3" id="KW-1185">Reference proteome</keyword>
<name>A0A816A451_9BILA</name>
<proteinExistence type="predicted"/>
<dbReference type="Proteomes" id="UP000663829">
    <property type="component" value="Unassembled WGS sequence"/>
</dbReference>
<evidence type="ECO:0000313" key="3">
    <source>
        <dbReference type="Proteomes" id="UP000663829"/>
    </source>
</evidence>
<dbReference type="OrthoDB" id="10044358at2759"/>
<evidence type="ECO:0000313" key="2">
    <source>
        <dbReference type="EMBL" id="CAF4464369.1"/>
    </source>
</evidence>
<sequence>MIYIPIQLLWLTYGNYLSFLNRFSQGIVYFKYLLDKLPKEDAYCASIHNNMGLMYTKKYEENKDNYQRDEEEENYYKKAIEAYEKALKYVKQINSSSVNDESKDQSYDQLSTIGVMPSDTSIDRSKALGTLQTYIIKDINMN</sequence>
<dbReference type="Proteomes" id="UP000681722">
    <property type="component" value="Unassembled WGS sequence"/>
</dbReference>
<dbReference type="EMBL" id="CAJOBC010099998">
    <property type="protein sequence ID" value="CAF4464369.1"/>
    <property type="molecule type" value="Genomic_DNA"/>
</dbReference>
<dbReference type="AlphaFoldDB" id="A0A816A451"/>
<accession>A0A816A451</accession>
<dbReference type="Gene3D" id="1.25.40.10">
    <property type="entry name" value="Tetratricopeptide repeat domain"/>
    <property type="match status" value="1"/>
</dbReference>
<gene>
    <name evidence="1" type="ORF">GPM918_LOCUS41818</name>
    <name evidence="2" type="ORF">SRO942_LOCUS42934</name>
</gene>
<reference evidence="1" key="1">
    <citation type="submission" date="2021-02" db="EMBL/GenBank/DDBJ databases">
        <authorList>
            <person name="Nowell W R."/>
        </authorList>
    </citation>
    <scope>NUCLEOTIDE SEQUENCE</scope>
</reference>
<comment type="caution">
    <text evidence="1">The sequence shown here is derived from an EMBL/GenBank/DDBJ whole genome shotgun (WGS) entry which is preliminary data.</text>
</comment>
<evidence type="ECO:0000313" key="1">
    <source>
        <dbReference type="EMBL" id="CAF1591801.1"/>
    </source>
</evidence>
<organism evidence="1 3">
    <name type="scientific">Didymodactylos carnosus</name>
    <dbReference type="NCBI Taxonomy" id="1234261"/>
    <lineage>
        <taxon>Eukaryota</taxon>
        <taxon>Metazoa</taxon>
        <taxon>Spiralia</taxon>
        <taxon>Gnathifera</taxon>
        <taxon>Rotifera</taxon>
        <taxon>Eurotatoria</taxon>
        <taxon>Bdelloidea</taxon>
        <taxon>Philodinida</taxon>
        <taxon>Philodinidae</taxon>
        <taxon>Didymodactylos</taxon>
    </lineage>
</organism>
<protein>
    <submittedName>
        <fullName evidence="1">Uncharacterized protein</fullName>
    </submittedName>
</protein>
<dbReference type="InterPro" id="IPR011990">
    <property type="entry name" value="TPR-like_helical_dom_sf"/>
</dbReference>